<dbReference type="AlphaFoldDB" id="A0A382E5U6"/>
<proteinExistence type="predicted"/>
<name>A0A382E5U6_9ZZZZ</name>
<protein>
    <submittedName>
        <fullName evidence="1">Uncharacterized protein</fullName>
    </submittedName>
</protein>
<sequence>MSFIYYVLIWMLTYIGPAYAEIGVEQNEQDYIAEDIQRYAHNEQEVEVGELSNGKIKIYVDRDHSITAVVDKQDCSVMRKEDNTVALGFKFGGLMWGFGPEVTIGRSSGNEWKAEVQRMVAEYQELCTHFNTGRLSQEEYQDEKKYIIKRGYDYAREIKQKIQDKKDDMFKEMDQGHYISLQDSRFQNGCCIFKPRKQTNEMVVRQSPFRKMIPTNSNDCRDVGVCNRFNAHRNQYKSPRGYSSVVPDRFQGLSFDELTIIGDMEAAQRMNRGRRYNNGSWNVRIGGGW</sequence>
<organism evidence="1">
    <name type="scientific">marine metagenome</name>
    <dbReference type="NCBI Taxonomy" id="408172"/>
    <lineage>
        <taxon>unclassified sequences</taxon>
        <taxon>metagenomes</taxon>
        <taxon>ecological metagenomes</taxon>
    </lineage>
</organism>
<gene>
    <name evidence="1" type="ORF">METZ01_LOCUS198348</name>
</gene>
<evidence type="ECO:0000313" key="1">
    <source>
        <dbReference type="EMBL" id="SVB45494.1"/>
    </source>
</evidence>
<dbReference type="EMBL" id="UINC01042619">
    <property type="protein sequence ID" value="SVB45494.1"/>
    <property type="molecule type" value="Genomic_DNA"/>
</dbReference>
<reference evidence="1" key="1">
    <citation type="submission" date="2018-05" db="EMBL/GenBank/DDBJ databases">
        <authorList>
            <person name="Lanie J.A."/>
            <person name="Ng W.-L."/>
            <person name="Kazmierczak K.M."/>
            <person name="Andrzejewski T.M."/>
            <person name="Davidsen T.M."/>
            <person name="Wayne K.J."/>
            <person name="Tettelin H."/>
            <person name="Glass J.I."/>
            <person name="Rusch D."/>
            <person name="Podicherti R."/>
            <person name="Tsui H.-C.T."/>
            <person name="Winkler M.E."/>
        </authorList>
    </citation>
    <scope>NUCLEOTIDE SEQUENCE</scope>
</reference>
<accession>A0A382E5U6</accession>